<evidence type="ECO:0000256" key="1">
    <source>
        <dbReference type="ARBA" id="ARBA00022441"/>
    </source>
</evidence>
<feature type="compositionally biased region" description="Pro residues" evidence="3">
    <location>
        <begin position="287"/>
        <end position="298"/>
    </location>
</feature>
<dbReference type="OrthoDB" id="273870at2759"/>
<dbReference type="OMA" id="WWASWPS"/>
<keyword evidence="2" id="KW-0677">Repeat</keyword>
<evidence type="ECO:0000256" key="2">
    <source>
        <dbReference type="ARBA" id="ARBA00022737"/>
    </source>
</evidence>
<reference evidence="4 5" key="1">
    <citation type="submission" date="2015-07" db="EMBL/GenBank/DDBJ databases">
        <title>High-quality genome of monoxenous trypanosomatid Leptomonas pyrrhocoris.</title>
        <authorList>
            <person name="Flegontov P."/>
            <person name="Butenko A."/>
            <person name="Firsov S."/>
            <person name="Vlcek C."/>
            <person name="Logacheva M.D."/>
            <person name="Field M."/>
            <person name="Filatov D."/>
            <person name="Flegontova O."/>
            <person name="Gerasimov E."/>
            <person name="Jackson A.P."/>
            <person name="Kelly S."/>
            <person name="Opperdoes F."/>
            <person name="O'Reilly A."/>
            <person name="Votypka J."/>
            <person name="Yurchenko V."/>
            <person name="Lukes J."/>
        </authorList>
    </citation>
    <scope>NUCLEOTIDE SEQUENCE [LARGE SCALE GENOMIC DNA]</scope>
    <source>
        <strain evidence="4">H10</strain>
    </source>
</reference>
<feature type="compositionally biased region" description="Polar residues" evidence="3">
    <location>
        <begin position="273"/>
        <end position="286"/>
    </location>
</feature>
<dbReference type="AlphaFoldDB" id="A0A0M9FWZ8"/>
<dbReference type="RefSeq" id="XP_015656133.1">
    <property type="nucleotide sequence ID" value="XM_015805520.1"/>
</dbReference>
<feature type="compositionally biased region" description="Basic and acidic residues" evidence="3">
    <location>
        <begin position="140"/>
        <end position="154"/>
    </location>
</feature>
<dbReference type="PANTHER" id="PTHR46093">
    <property type="entry name" value="ACYL-COA-BINDING DOMAIN-CONTAINING PROTEIN 5"/>
    <property type="match status" value="1"/>
</dbReference>
<dbReference type="EMBL" id="LGTL01000016">
    <property type="protein sequence ID" value="KPA77693.1"/>
    <property type="molecule type" value="Genomic_DNA"/>
</dbReference>
<dbReference type="RefSeq" id="XP_015656132.1">
    <property type="nucleotide sequence ID" value="XM_015805519.1"/>
</dbReference>
<evidence type="ECO:0000313" key="5">
    <source>
        <dbReference type="Proteomes" id="UP000037923"/>
    </source>
</evidence>
<keyword evidence="5" id="KW-1185">Reference proteome</keyword>
<dbReference type="VEuPathDB" id="TriTrypDB:LpyrH10_16_2070"/>
<feature type="region of interest" description="Disordered" evidence="3">
    <location>
        <begin position="1"/>
        <end position="20"/>
    </location>
</feature>
<feature type="region of interest" description="Disordered" evidence="3">
    <location>
        <begin position="262"/>
        <end position="314"/>
    </location>
</feature>
<feature type="region of interest" description="Disordered" evidence="3">
    <location>
        <begin position="623"/>
        <end position="648"/>
    </location>
</feature>
<feature type="region of interest" description="Disordered" evidence="3">
    <location>
        <begin position="135"/>
        <end position="154"/>
    </location>
</feature>
<organism evidence="4 5">
    <name type="scientific">Leptomonas pyrrhocoris</name>
    <name type="common">Firebug parasite</name>
    <dbReference type="NCBI Taxonomy" id="157538"/>
    <lineage>
        <taxon>Eukaryota</taxon>
        <taxon>Discoba</taxon>
        <taxon>Euglenozoa</taxon>
        <taxon>Kinetoplastea</taxon>
        <taxon>Metakinetoplastina</taxon>
        <taxon>Trypanosomatida</taxon>
        <taxon>Trypanosomatidae</taxon>
        <taxon>Leishmaniinae</taxon>
        <taxon>Leptomonas</taxon>
    </lineage>
</organism>
<feature type="region of interest" description="Disordered" evidence="3">
    <location>
        <begin position="207"/>
        <end position="227"/>
    </location>
</feature>
<keyword evidence="1" id="KW-0880">Kelch repeat</keyword>
<feature type="region of interest" description="Disordered" evidence="3">
    <location>
        <begin position="338"/>
        <end position="394"/>
    </location>
</feature>
<accession>A0A0M9FWZ8</accession>
<dbReference type="InterPro" id="IPR015915">
    <property type="entry name" value="Kelch-typ_b-propeller"/>
</dbReference>
<dbReference type="Gene3D" id="2.120.10.80">
    <property type="entry name" value="Kelch-type beta propeller"/>
    <property type="match status" value="2"/>
</dbReference>
<dbReference type="SUPFAM" id="SSF117281">
    <property type="entry name" value="Kelch motif"/>
    <property type="match status" value="1"/>
</dbReference>
<feature type="compositionally biased region" description="Gly residues" evidence="3">
    <location>
        <begin position="627"/>
        <end position="638"/>
    </location>
</feature>
<dbReference type="Proteomes" id="UP000037923">
    <property type="component" value="Unassembled WGS sequence"/>
</dbReference>
<dbReference type="RefSeq" id="XP_015656131.1">
    <property type="nucleotide sequence ID" value="XM_015805518.1"/>
</dbReference>
<dbReference type="PANTHER" id="PTHR46093:SF18">
    <property type="entry name" value="FIBRONECTIN TYPE-III DOMAIN-CONTAINING PROTEIN"/>
    <property type="match status" value="1"/>
</dbReference>
<dbReference type="EMBL" id="LGTL01000016">
    <property type="protein sequence ID" value="KPA77692.1"/>
    <property type="molecule type" value="Genomic_DNA"/>
</dbReference>
<evidence type="ECO:0000313" key="4">
    <source>
        <dbReference type="EMBL" id="KPA77693.1"/>
    </source>
</evidence>
<feature type="compositionally biased region" description="Low complexity" evidence="3">
    <location>
        <begin position="639"/>
        <end position="648"/>
    </location>
</feature>
<proteinExistence type="predicted"/>
<feature type="compositionally biased region" description="Low complexity" evidence="3">
    <location>
        <begin position="262"/>
        <end position="272"/>
    </location>
</feature>
<dbReference type="EMBL" id="LGTL01000016">
    <property type="protein sequence ID" value="KPA77694.1"/>
    <property type="molecule type" value="Genomic_DNA"/>
</dbReference>
<feature type="compositionally biased region" description="Gly residues" evidence="3">
    <location>
        <begin position="351"/>
        <end position="360"/>
    </location>
</feature>
<protein>
    <submittedName>
        <fullName evidence="4">Uncharacterized protein</fullName>
    </submittedName>
</protein>
<dbReference type="GeneID" id="26907311"/>
<sequence>MGKVSSARGKGVASGPPQLYEETISGPPLVVDVGNPTVWANTTVAAATAATEESVRRNSAAGAAVTARWGHAAELSPNESVLCIVGGRPCDCAAAAAAAAEATTAFDLLAWTSAHLGRNTKASHVWQSIPCQPVSAGTEATRDSTKQRTSTADERQSVVQWPHYAPWGVTWETKALEAERPVGAWVDGGWSRGRRLADTRCFSPIGRDVDAPVRPPTSLPSATRSHHSVTAVHGVRFRFGGEAQAGTVAALGTIVDNATADDGGSATAGTPAEQASSLPRQGSPTYPSVPPPPPPPPQQQQQQQQQQVPPPRAAHGACCLCDRYLFVFGGRAVHWQGDGADASRSPTPAGRGRGAAGGNSPGKASTVGKAASRTTSVNKRGSPASKGGDGGNNTNGADAVATAVLTVHRDVAVYDTRLSAWLPVHITGGPGPCARYAAAVAAVPTPAPSTAGALVHHREVFVLGGLDAEGAVCADAWLLQILSGADGELAEAPAPAPAAKNGPAAVTARGPPVVRARWVRMNAPCECASAAASSAGGSPPASLDLSLPSAAVVVAAAAAAVPSAFARHHAAAVVSSQRVAYVVGGCGPAAATAAAQPHACTLALPYLTPTTVHVEESANTEAVAADGAGGSALGGGGASSSAPSSAKK</sequence>
<comment type="caution">
    <text evidence="4">The sequence shown here is derived from an EMBL/GenBank/DDBJ whole genome shotgun (WGS) entry which is preliminary data.</text>
</comment>
<name>A0A0M9FWZ8_LEPPY</name>
<gene>
    <name evidence="4" type="ORF">ABB37_07025</name>
</gene>
<evidence type="ECO:0000256" key="3">
    <source>
        <dbReference type="SAM" id="MobiDB-lite"/>
    </source>
</evidence>